<dbReference type="EMBL" id="GGEC01084027">
    <property type="protein sequence ID" value="MBX64511.1"/>
    <property type="molecule type" value="Transcribed_RNA"/>
</dbReference>
<accession>A0A2P2QBZ1</accession>
<sequence length="12" mass="1483">MWQKVARILQLP</sequence>
<evidence type="ECO:0000313" key="1">
    <source>
        <dbReference type="EMBL" id="MBX64511.1"/>
    </source>
</evidence>
<reference evidence="1" key="1">
    <citation type="submission" date="2018-02" db="EMBL/GenBank/DDBJ databases">
        <title>Rhizophora mucronata_Transcriptome.</title>
        <authorList>
            <person name="Meera S.P."/>
            <person name="Sreeshan A."/>
            <person name="Augustine A."/>
        </authorList>
    </citation>
    <scope>NUCLEOTIDE SEQUENCE</scope>
    <source>
        <tissue evidence="1">Leaf</tissue>
    </source>
</reference>
<proteinExistence type="predicted"/>
<name>A0A2P2QBZ1_RHIMU</name>
<protein>
    <submittedName>
        <fullName evidence="1">Uncharacterized protein</fullName>
    </submittedName>
</protein>
<organism evidence="1">
    <name type="scientific">Rhizophora mucronata</name>
    <name type="common">Asiatic mangrove</name>
    <dbReference type="NCBI Taxonomy" id="61149"/>
    <lineage>
        <taxon>Eukaryota</taxon>
        <taxon>Viridiplantae</taxon>
        <taxon>Streptophyta</taxon>
        <taxon>Embryophyta</taxon>
        <taxon>Tracheophyta</taxon>
        <taxon>Spermatophyta</taxon>
        <taxon>Magnoliopsida</taxon>
        <taxon>eudicotyledons</taxon>
        <taxon>Gunneridae</taxon>
        <taxon>Pentapetalae</taxon>
        <taxon>rosids</taxon>
        <taxon>fabids</taxon>
        <taxon>Malpighiales</taxon>
        <taxon>Rhizophoraceae</taxon>
        <taxon>Rhizophora</taxon>
    </lineage>
</organism>